<dbReference type="EMBL" id="JADPVI010000001">
    <property type="protein sequence ID" value="MBF8455552.1"/>
    <property type="molecule type" value="Genomic_DNA"/>
</dbReference>
<gene>
    <name evidence="1" type="ORF">IV494_00015</name>
</gene>
<sequence length="202" mass="23640">MRKLIPLIFIILIVGKSQFFAQSTKSKDAFNEIVNDVEGDLNKDNLPDKIIAATNNTDEIRPFRFQIFISRPNTKKLKLVVSTTKLFESQYPYEKGREERNFRIPDFFIENGKLTILTDVKELHSRYIFRFKDGNFELTNISRVIRVGNETTTQTEINLLSGSKEVYDEDFSPGRKYKIKQKTKPKTLPKIQDLTFSDLERY</sequence>
<accession>A0ABS0F798</accession>
<dbReference type="RefSeq" id="WP_196078127.1">
    <property type="nucleotide sequence ID" value="NZ_JADPVI010000001.1"/>
</dbReference>
<evidence type="ECO:0000313" key="1">
    <source>
        <dbReference type="EMBL" id="MBF8455552.1"/>
    </source>
</evidence>
<organism evidence="1 2">
    <name type="scientific">Kaistella gelatinilytica</name>
    <dbReference type="NCBI Taxonomy" id="2787636"/>
    <lineage>
        <taxon>Bacteria</taxon>
        <taxon>Pseudomonadati</taxon>
        <taxon>Bacteroidota</taxon>
        <taxon>Flavobacteriia</taxon>
        <taxon>Flavobacteriales</taxon>
        <taxon>Weeksellaceae</taxon>
        <taxon>Chryseobacterium group</taxon>
        <taxon>Kaistella</taxon>
    </lineage>
</organism>
<reference evidence="1 2" key="1">
    <citation type="submission" date="2020-11" db="EMBL/GenBank/DDBJ databases">
        <title>Kaistella gelatinilytica sp. nov., a flavobacterium isolated from Antarctic Soil.</title>
        <authorList>
            <person name="Li J."/>
        </authorList>
    </citation>
    <scope>NUCLEOTIDE SEQUENCE [LARGE SCALE GENOMIC DNA]</scope>
    <source>
        <strain evidence="1 2">G5-32</strain>
    </source>
</reference>
<proteinExistence type="predicted"/>
<comment type="caution">
    <text evidence="1">The sequence shown here is derived from an EMBL/GenBank/DDBJ whole genome shotgun (WGS) entry which is preliminary data.</text>
</comment>
<keyword evidence="2" id="KW-1185">Reference proteome</keyword>
<evidence type="ECO:0000313" key="2">
    <source>
        <dbReference type="Proteomes" id="UP000660070"/>
    </source>
</evidence>
<name>A0ABS0F798_9FLAO</name>
<dbReference type="Proteomes" id="UP000660070">
    <property type="component" value="Unassembled WGS sequence"/>
</dbReference>
<protein>
    <submittedName>
        <fullName evidence="1">Uncharacterized protein</fullName>
    </submittedName>
</protein>